<keyword evidence="10" id="KW-1185">Reference proteome</keyword>
<accession>A8I328</accession>
<dbReference type="SUPFAM" id="SSF56796">
    <property type="entry name" value="Dehydroquinate synthase-like"/>
    <property type="match status" value="1"/>
</dbReference>
<keyword evidence="4" id="KW-0520">NAD</keyword>
<comment type="similarity">
    <text evidence="2">Belongs to the iron-containing alcohol dehydrogenase family.</text>
</comment>
<dbReference type="GO" id="GO:0046872">
    <property type="term" value="F:metal ion binding"/>
    <property type="evidence" value="ECO:0007669"/>
    <property type="project" value="InterPro"/>
</dbReference>
<feature type="domain" description="Fe-containing alcohol dehydrogenase-like C-terminal" evidence="8">
    <location>
        <begin position="208"/>
        <end position="399"/>
    </location>
</feature>
<gene>
    <name evidence="9" type="ordered locus">AZC_1975</name>
</gene>
<reference evidence="9 10" key="1">
    <citation type="journal article" date="2007" name="Appl. Environ. Microbiol.">
        <title>Rhizobial factors required for stem nodule maturation and maintenance in Sesbania rostrata-Azorhizobium caulinodans ORS571 symbiosis.</title>
        <authorList>
            <person name="Suzuki S."/>
            <person name="Aono T."/>
            <person name="Lee KB."/>
            <person name="Suzuki T."/>
            <person name="Liu CT."/>
            <person name="Miwa H."/>
            <person name="Wakao S."/>
            <person name="Iki T."/>
            <person name="Oyaizu H."/>
        </authorList>
    </citation>
    <scope>NUCLEOTIDE SEQUENCE [LARGE SCALE GENOMIC DNA]</scope>
    <source>
        <strain evidence="10">ATCC 43989 / DSM 5975 / JCM 20966 / LMG 6465 / NBRC 14845 / NCIMB 13405 / ORS 571</strain>
    </source>
</reference>
<dbReference type="InterPro" id="IPR018211">
    <property type="entry name" value="ADH_Fe_CS"/>
</dbReference>
<organism evidence="9 10">
    <name type="scientific">Azorhizobium caulinodans (strain ATCC 43989 / DSM 5975 / JCM 20966 / LMG 6465 / NBRC 14845 / NCIMB 13405 / ORS 571)</name>
    <dbReference type="NCBI Taxonomy" id="438753"/>
    <lineage>
        <taxon>Bacteria</taxon>
        <taxon>Pseudomonadati</taxon>
        <taxon>Pseudomonadota</taxon>
        <taxon>Alphaproteobacteria</taxon>
        <taxon>Hyphomicrobiales</taxon>
        <taxon>Xanthobacteraceae</taxon>
        <taxon>Azorhizobium</taxon>
    </lineage>
</organism>
<feature type="region of interest" description="Disordered" evidence="6">
    <location>
        <begin position="1"/>
        <end position="23"/>
    </location>
</feature>
<reference evidence="9 10" key="4">
    <citation type="journal article" date="2009" name="Appl. Environ. Microbiol.">
        <title>Comparative genome-wide transcriptional profiling of Azorhizobium caulinodans ORS571 grown under free-living and symbiotic conditions.</title>
        <authorList>
            <person name="Tsukada S."/>
            <person name="Aono T."/>
            <person name="Akiba N."/>
            <person name="Lee KB."/>
            <person name="Liu CT."/>
            <person name="Toyazaki H."/>
            <person name="Oyaizu H."/>
        </authorList>
    </citation>
    <scope>NUCLEOTIDE SEQUENCE [LARGE SCALE GENOMIC DNA]</scope>
    <source>
        <strain evidence="10">ATCC 43989 / DSM 5975 / JCM 20966 / LMG 6465 / NBRC 14845 / NCIMB 13405 / ORS 571</strain>
    </source>
</reference>
<dbReference type="EMBL" id="AP009384">
    <property type="protein sequence ID" value="BAF87973.1"/>
    <property type="molecule type" value="Genomic_DNA"/>
</dbReference>
<dbReference type="RefSeq" id="WP_012170502.1">
    <property type="nucleotide sequence ID" value="NC_009937.1"/>
</dbReference>
<dbReference type="HOGENOM" id="CLU_007207_0_0_5"/>
<evidence type="ECO:0000259" key="8">
    <source>
        <dbReference type="Pfam" id="PF25137"/>
    </source>
</evidence>
<evidence type="ECO:0000313" key="10">
    <source>
        <dbReference type="Proteomes" id="UP000000270"/>
    </source>
</evidence>
<evidence type="ECO:0000256" key="6">
    <source>
        <dbReference type="SAM" id="MobiDB-lite"/>
    </source>
</evidence>
<evidence type="ECO:0000256" key="2">
    <source>
        <dbReference type="ARBA" id="ARBA00007358"/>
    </source>
</evidence>
<keyword evidence="3" id="KW-0560">Oxidoreductase</keyword>
<dbReference type="InterPro" id="IPR039697">
    <property type="entry name" value="Alcohol_dehydrogenase_Fe"/>
</dbReference>
<evidence type="ECO:0000256" key="5">
    <source>
        <dbReference type="ARBA" id="ARBA00049243"/>
    </source>
</evidence>
<dbReference type="GO" id="GO:0004022">
    <property type="term" value="F:alcohol dehydrogenase (NAD+) activity"/>
    <property type="evidence" value="ECO:0007669"/>
    <property type="project" value="UniProtKB-EC"/>
</dbReference>
<dbReference type="Pfam" id="PF00465">
    <property type="entry name" value="Fe-ADH"/>
    <property type="match status" value="1"/>
</dbReference>
<evidence type="ECO:0000256" key="3">
    <source>
        <dbReference type="ARBA" id="ARBA00023002"/>
    </source>
</evidence>
<dbReference type="Pfam" id="PF25137">
    <property type="entry name" value="ADH_Fe_C"/>
    <property type="match status" value="1"/>
</dbReference>
<sequence length="399" mass="41128">MSGPVLRLRADDPGAGVPPSPVSRASLATPLALQRPRVIEFGAGTAPIAGRWAAAQGFSRILVVADAFNAARIDVLELNGAVTVFGTVKPEPDVPNLEAALALAEATKPDLVIGFGGGSAMDLAKLVAVLPGSGQTLAEVVGPEKVRVKGPALMQVPTTSGTGSEAGTRALITDPQTQNKLAVQSLHMLADIAIIDPALTLTVPPAVTAATGVDALAHCVEAYTSRKAHPLIDMYALEGVRLVGAFLARAVADGSDVEARAGLSLASLYGGFCLGPVNTTAGHAVAYPLGTRHHIAHGAANALIFPHTLAFNAPAMPEKTAAVIAALGLGAASRQADVFEAAHRYCAGLGCEMRLSALDVPRDDLPVMATEAHAIRRLLDNNPRDISRDDILAIYEKAY</sequence>
<evidence type="ECO:0000256" key="4">
    <source>
        <dbReference type="ARBA" id="ARBA00023027"/>
    </source>
</evidence>
<dbReference type="Proteomes" id="UP000000270">
    <property type="component" value="Chromosome"/>
</dbReference>
<dbReference type="PANTHER" id="PTHR11496">
    <property type="entry name" value="ALCOHOL DEHYDROGENASE"/>
    <property type="match status" value="1"/>
</dbReference>
<dbReference type="KEGG" id="azc:AZC_1975"/>
<dbReference type="PANTHER" id="PTHR11496:SF102">
    <property type="entry name" value="ALCOHOL DEHYDROGENASE 4"/>
    <property type="match status" value="1"/>
</dbReference>
<dbReference type="Gene3D" id="3.40.50.1970">
    <property type="match status" value="1"/>
</dbReference>
<name>A8I328_AZOC5</name>
<comment type="catalytic activity">
    <reaction evidence="5">
        <text>a primary alcohol + NAD(+) = an aldehyde + NADH + H(+)</text>
        <dbReference type="Rhea" id="RHEA:10736"/>
        <dbReference type="ChEBI" id="CHEBI:15378"/>
        <dbReference type="ChEBI" id="CHEBI:15734"/>
        <dbReference type="ChEBI" id="CHEBI:17478"/>
        <dbReference type="ChEBI" id="CHEBI:57540"/>
        <dbReference type="ChEBI" id="CHEBI:57945"/>
        <dbReference type="EC" id="1.1.1.1"/>
    </reaction>
</comment>
<reference evidence="9 10" key="3">
    <citation type="journal article" date="2008" name="BMC Genomics">
        <title>The genome of the versatile nitrogen fixer Azorhizobium caulinodans ORS571.</title>
        <authorList>
            <person name="Lee KB."/>
            <person name="Backer P.D."/>
            <person name="Aono T."/>
            <person name="Liu CT."/>
            <person name="Suzuki S."/>
            <person name="Suzuki T."/>
            <person name="Kaneko T."/>
            <person name="Yamada M."/>
            <person name="Tabata S."/>
            <person name="Kupfer D.M."/>
            <person name="Najar F.Z."/>
            <person name="Wiley G.B."/>
            <person name="Roe B."/>
            <person name="Binnewies T.T."/>
            <person name="Ussery D.W."/>
            <person name="D'Haeze W."/>
            <person name="Herder J.D."/>
            <person name="Gevers D."/>
            <person name="Vereecke D."/>
            <person name="Holsters M."/>
            <person name="Oyaizu H."/>
        </authorList>
    </citation>
    <scope>NUCLEOTIDE SEQUENCE [LARGE SCALE GENOMIC DNA]</scope>
    <source>
        <strain evidence="10">ATCC 43989 / DSM 5975 / JCM 20966 / LMG 6465 / NBRC 14845 / NCIMB 13405 / ORS 571</strain>
    </source>
</reference>
<dbReference type="InterPro" id="IPR056798">
    <property type="entry name" value="ADH_Fe_C"/>
</dbReference>
<protein>
    <submittedName>
        <fullName evidence="9">Iron alcohol dehydrogenase</fullName>
    </submittedName>
</protein>
<dbReference type="Gene3D" id="1.20.1090.10">
    <property type="entry name" value="Dehydroquinate synthase-like - alpha domain"/>
    <property type="match status" value="1"/>
</dbReference>
<reference evidence="9 10" key="6">
    <citation type="journal article" date="2011" name="Appl. Environ. Microbiol.">
        <title>Involvement of the azorhizobial chromosome partition gene (parA) in the onset of bacteroid differentiation during Sesbania rostrata stem nodule development.</title>
        <authorList>
            <person name="Liu CT."/>
            <person name="Lee KB."/>
            <person name="Wang YS."/>
            <person name="Peng MH."/>
            <person name="Lee KT."/>
            <person name="Suzuki S."/>
            <person name="Suzuki T."/>
            <person name="Oyaizu H."/>
        </authorList>
    </citation>
    <scope>NUCLEOTIDE SEQUENCE [LARGE SCALE GENOMIC DNA]</scope>
    <source>
        <strain evidence="10">ATCC 43989 / DSM 5975 / JCM 20966 / LMG 6465 / NBRC 14845 / NCIMB 13405 / ORS 571</strain>
    </source>
</reference>
<evidence type="ECO:0000313" key="9">
    <source>
        <dbReference type="EMBL" id="BAF87973.1"/>
    </source>
</evidence>
<reference evidence="9 10" key="5">
    <citation type="journal article" date="2010" name="Appl. Environ. Microbiol.">
        <title>phrR-like gene praR of Azorhizobium caulinodans ORS571 is essential for symbiosis with Sesbania rostrata and is involved in expression of reb genes.</title>
        <authorList>
            <person name="Akiba N."/>
            <person name="Aono T."/>
            <person name="Toyazaki H."/>
            <person name="Sato S."/>
            <person name="Oyaizu H."/>
        </authorList>
    </citation>
    <scope>NUCLEOTIDE SEQUENCE [LARGE SCALE GENOMIC DNA]</scope>
    <source>
        <strain evidence="10">ATCC 43989 / DSM 5975 / JCM 20966 / LMG 6465 / NBRC 14845 / NCIMB 13405 / ORS 571</strain>
    </source>
</reference>
<proteinExistence type="inferred from homology"/>
<dbReference type="CDD" id="cd08551">
    <property type="entry name" value="Fe-ADH"/>
    <property type="match status" value="1"/>
</dbReference>
<dbReference type="PROSITE" id="PS00913">
    <property type="entry name" value="ADH_IRON_1"/>
    <property type="match status" value="1"/>
</dbReference>
<dbReference type="STRING" id="438753.AZC_1975"/>
<feature type="domain" description="Alcohol dehydrogenase iron-type/glycerol dehydrogenase GldA" evidence="7">
    <location>
        <begin position="36"/>
        <end position="197"/>
    </location>
</feature>
<comment type="cofactor">
    <cofactor evidence="1">
        <name>Fe cation</name>
        <dbReference type="ChEBI" id="CHEBI:24875"/>
    </cofactor>
</comment>
<evidence type="ECO:0000259" key="7">
    <source>
        <dbReference type="Pfam" id="PF00465"/>
    </source>
</evidence>
<dbReference type="FunFam" id="3.40.50.1970:FF:000003">
    <property type="entry name" value="Alcohol dehydrogenase, iron-containing"/>
    <property type="match status" value="1"/>
</dbReference>
<dbReference type="AlphaFoldDB" id="A8I328"/>
<dbReference type="InterPro" id="IPR001670">
    <property type="entry name" value="ADH_Fe/GldA"/>
</dbReference>
<dbReference type="eggNOG" id="COG1454">
    <property type="taxonomic scope" value="Bacteria"/>
</dbReference>
<evidence type="ECO:0000256" key="1">
    <source>
        <dbReference type="ARBA" id="ARBA00001962"/>
    </source>
</evidence>
<reference evidence="10" key="2">
    <citation type="submission" date="2007-04" db="EMBL/GenBank/DDBJ databases">
        <title>Complete genome sequence of the nitrogen-fixing bacterium Azorhizobium caulinodans ORS571.</title>
        <authorList>
            <person name="Lee K.B."/>
            <person name="Backer P.D."/>
            <person name="Aono T."/>
            <person name="Liu C.T."/>
            <person name="Suzuki S."/>
            <person name="Suzuki T."/>
            <person name="Kaneko T."/>
            <person name="Yamada M."/>
            <person name="Tabata S."/>
            <person name="Kupfer D.M."/>
            <person name="Najar F.Z."/>
            <person name="Wiley G.B."/>
            <person name="Roe B."/>
            <person name="Binnewies T."/>
            <person name="Ussery D."/>
            <person name="Vereecke D."/>
            <person name="Gevers D."/>
            <person name="Holsters M."/>
            <person name="Oyaizu H."/>
        </authorList>
    </citation>
    <scope>NUCLEOTIDE SEQUENCE [LARGE SCALE GENOMIC DNA]</scope>
    <source>
        <strain evidence="10">ATCC 43989 / DSM 5975 / JCM 20966 / LMG 6465 / NBRC 14845 / NCIMB 13405 / ORS 571</strain>
    </source>
</reference>